<keyword evidence="7" id="KW-0812">Transmembrane</keyword>
<keyword evidence="9" id="KW-0460">Magnesium</keyword>
<keyword evidence="10" id="KW-1133">Transmembrane helix</keyword>
<keyword evidence="8" id="KW-0256">Endoplasmic reticulum</keyword>
<comment type="catalytic activity">
    <reaction evidence="12">
        <text>n isopentenyl diphosphate + (2E,6E)-farnesyl diphosphate = a di-trans,poly-cis-polyprenyl diphosphate + n diphosphate</text>
        <dbReference type="Rhea" id="RHEA:53008"/>
        <dbReference type="Rhea" id="RHEA-COMP:19494"/>
        <dbReference type="ChEBI" id="CHEBI:33019"/>
        <dbReference type="ChEBI" id="CHEBI:128769"/>
        <dbReference type="ChEBI" id="CHEBI:136960"/>
        <dbReference type="ChEBI" id="CHEBI:175763"/>
        <dbReference type="EC" id="2.5.1.87"/>
    </reaction>
</comment>
<dbReference type="Pfam" id="PF01255">
    <property type="entry name" value="Prenyltransf"/>
    <property type="match status" value="1"/>
</dbReference>
<dbReference type="GO" id="GO:1904423">
    <property type="term" value="C:dehydrodolichyl diphosphate synthase complex"/>
    <property type="evidence" value="ECO:0007669"/>
    <property type="project" value="InterPro"/>
</dbReference>
<evidence type="ECO:0000256" key="1">
    <source>
        <dbReference type="ARBA" id="ARBA00001946"/>
    </source>
</evidence>
<keyword evidence="6" id="KW-0808">Transferase</keyword>
<dbReference type="InterPro" id="IPR036424">
    <property type="entry name" value="UPP_synth-like_sf"/>
</dbReference>
<proteinExistence type="inferred from homology"/>
<evidence type="ECO:0000256" key="5">
    <source>
        <dbReference type="ARBA" id="ARBA00012596"/>
    </source>
</evidence>
<comment type="caution">
    <text evidence="13">The sequence shown here is derived from an EMBL/GenBank/DDBJ whole genome shotgun (WGS) entry which is preliminary data.</text>
</comment>
<sequence>MRSQPINTIYYFNQVMIGHGEHDVELLYVAFTGWQVMILAQVAHAGPDLKDLCLFTQHCLSLLPRFLQIKDPVKQTWLKKLPSHLGIIICEDRISFNDISNLIIWSFCVGIHHVSIYDSTGFIKSNGNQLYREANLRKNSYLQKKASSLNIIFSDGKVPYLYNTITKNGHKTEDVNVYLLSREDGKQQIVKAAKLLCKDARMNPDILENFYAQNFESYIKGALDVPDPELLMVFGKTNALIGYLPWHIRLSEILFQSTHHNFSFEEFQTLLCCYSRCEQRYGK</sequence>
<dbReference type="GO" id="GO:0045547">
    <property type="term" value="F:ditrans,polycis-polyprenyl diphosphate synthase [(2E,6E)-farnesyl diphosphate specific] activity"/>
    <property type="evidence" value="ECO:0007669"/>
    <property type="project" value="UniProtKB-EC"/>
</dbReference>
<dbReference type="Gene3D" id="3.40.1180.10">
    <property type="entry name" value="Decaprenyl diphosphate synthase-like"/>
    <property type="match status" value="1"/>
</dbReference>
<evidence type="ECO:0000256" key="9">
    <source>
        <dbReference type="ARBA" id="ARBA00022842"/>
    </source>
</evidence>
<dbReference type="SUPFAM" id="SSF64005">
    <property type="entry name" value="Undecaprenyl diphosphate synthase"/>
    <property type="match status" value="1"/>
</dbReference>
<evidence type="ECO:0000256" key="10">
    <source>
        <dbReference type="ARBA" id="ARBA00022989"/>
    </source>
</evidence>
<keyword evidence="14" id="KW-1185">Reference proteome</keyword>
<accession>A0AAV4SDK2</accession>
<evidence type="ECO:0000256" key="3">
    <source>
        <dbReference type="ARBA" id="ARBA00004922"/>
    </source>
</evidence>
<name>A0AAV4SDK2_9ARAC</name>
<comment type="subcellular location">
    <subcellularLocation>
        <location evidence="2">Endoplasmic reticulum membrane</location>
    </subcellularLocation>
</comment>
<evidence type="ECO:0000256" key="2">
    <source>
        <dbReference type="ARBA" id="ARBA00004586"/>
    </source>
</evidence>
<comment type="similarity">
    <text evidence="4">Belongs to the UPP synthase family.</text>
</comment>
<dbReference type="InterPro" id="IPR001441">
    <property type="entry name" value="UPP_synth-like"/>
</dbReference>
<evidence type="ECO:0000256" key="8">
    <source>
        <dbReference type="ARBA" id="ARBA00022824"/>
    </source>
</evidence>
<dbReference type="AlphaFoldDB" id="A0AAV4SDK2"/>
<reference evidence="13 14" key="1">
    <citation type="submission" date="2021-06" db="EMBL/GenBank/DDBJ databases">
        <title>Caerostris darwini draft genome.</title>
        <authorList>
            <person name="Kono N."/>
            <person name="Arakawa K."/>
        </authorList>
    </citation>
    <scope>NUCLEOTIDE SEQUENCE [LARGE SCALE GENOMIC DNA]</scope>
</reference>
<evidence type="ECO:0000256" key="6">
    <source>
        <dbReference type="ARBA" id="ARBA00022679"/>
    </source>
</evidence>
<evidence type="ECO:0000256" key="12">
    <source>
        <dbReference type="ARBA" id="ARBA00047353"/>
    </source>
</evidence>
<evidence type="ECO:0000256" key="4">
    <source>
        <dbReference type="ARBA" id="ARBA00005432"/>
    </source>
</evidence>
<evidence type="ECO:0000256" key="11">
    <source>
        <dbReference type="ARBA" id="ARBA00023136"/>
    </source>
</evidence>
<evidence type="ECO:0000313" key="13">
    <source>
        <dbReference type="EMBL" id="GIY29958.1"/>
    </source>
</evidence>
<dbReference type="Proteomes" id="UP001054837">
    <property type="component" value="Unassembled WGS sequence"/>
</dbReference>
<dbReference type="GO" id="GO:0005789">
    <property type="term" value="C:endoplasmic reticulum membrane"/>
    <property type="evidence" value="ECO:0007669"/>
    <property type="project" value="UniProtKB-SubCell"/>
</dbReference>
<keyword evidence="11" id="KW-0472">Membrane</keyword>
<comment type="pathway">
    <text evidence="3">Protein modification; protein glycosylation.</text>
</comment>
<evidence type="ECO:0000313" key="14">
    <source>
        <dbReference type="Proteomes" id="UP001054837"/>
    </source>
</evidence>
<dbReference type="PANTHER" id="PTHR21528">
    <property type="entry name" value="DEHYDRODOLICHYL DIPHOSPHATE SYNTHASE COMPLEX SUBUNIT NUS1"/>
    <property type="match status" value="1"/>
</dbReference>
<gene>
    <name evidence="13" type="primary">nus1</name>
    <name evidence="13" type="ORF">CDAR_484651</name>
</gene>
<dbReference type="EMBL" id="BPLQ01007419">
    <property type="protein sequence ID" value="GIY29958.1"/>
    <property type="molecule type" value="Genomic_DNA"/>
</dbReference>
<evidence type="ECO:0000256" key="7">
    <source>
        <dbReference type="ARBA" id="ARBA00022692"/>
    </source>
</evidence>
<dbReference type="PANTHER" id="PTHR21528:SF0">
    <property type="entry name" value="DEHYDRODOLICHYL DIPHOSPHATE SYNTHASE COMPLEX SUBUNIT NUS1"/>
    <property type="match status" value="1"/>
</dbReference>
<comment type="cofactor">
    <cofactor evidence="1">
        <name>Mg(2+)</name>
        <dbReference type="ChEBI" id="CHEBI:18420"/>
    </cofactor>
</comment>
<protein>
    <recommendedName>
        <fullName evidence="5">ditrans,polycis-polyprenyl diphosphate synthase [(2E,6E)-farnesyldiphosphate specific]</fullName>
        <ecNumber evidence="5">2.5.1.87</ecNumber>
    </recommendedName>
</protein>
<dbReference type="InterPro" id="IPR038887">
    <property type="entry name" value="Nus1/NgBR"/>
</dbReference>
<dbReference type="EC" id="2.5.1.87" evidence="5"/>
<organism evidence="13 14">
    <name type="scientific">Caerostris darwini</name>
    <dbReference type="NCBI Taxonomy" id="1538125"/>
    <lineage>
        <taxon>Eukaryota</taxon>
        <taxon>Metazoa</taxon>
        <taxon>Ecdysozoa</taxon>
        <taxon>Arthropoda</taxon>
        <taxon>Chelicerata</taxon>
        <taxon>Arachnida</taxon>
        <taxon>Araneae</taxon>
        <taxon>Araneomorphae</taxon>
        <taxon>Entelegynae</taxon>
        <taxon>Araneoidea</taxon>
        <taxon>Araneidae</taxon>
        <taxon>Caerostris</taxon>
    </lineage>
</organism>